<evidence type="ECO:0000313" key="2">
    <source>
        <dbReference type="Proteomes" id="UP000046373"/>
    </source>
</evidence>
<protein>
    <submittedName>
        <fullName evidence="1">Uncharacterized protein</fullName>
    </submittedName>
</protein>
<dbReference type="Proteomes" id="UP000046373">
    <property type="component" value="Unassembled WGS sequence"/>
</dbReference>
<sequence>MGALERGDSERALAIYTDSIQPSVTAGIPINVISDTASFLWRLQAYGHTTPAGLWEAVATYSEGYFQKPGFTFADVHMALIAAAVRDWAAVEQRVDVVDGLDQSRNPDGRASRASDLPGWLVFR</sequence>
<evidence type="ECO:0000313" key="1">
    <source>
        <dbReference type="EMBL" id="CDX35085.1"/>
    </source>
</evidence>
<gene>
    <name evidence="1" type="ORF">MPLDJ20_20055</name>
</gene>
<dbReference type="EMBL" id="CCNB01000012">
    <property type="protein sequence ID" value="CDX35085.1"/>
    <property type="molecule type" value="Genomic_DNA"/>
</dbReference>
<accession>A0A090EUA3</accession>
<organism evidence="1 2">
    <name type="scientific">Mesorhizobium plurifarium</name>
    <dbReference type="NCBI Taxonomy" id="69974"/>
    <lineage>
        <taxon>Bacteria</taxon>
        <taxon>Pseudomonadati</taxon>
        <taxon>Pseudomonadota</taxon>
        <taxon>Alphaproteobacteria</taxon>
        <taxon>Hyphomicrobiales</taxon>
        <taxon>Phyllobacteriaceae</taxon>
        <taxon>Mesorhizobium</taxon>
    </lineage>
</organism>
<name>A0A090EUA3_MESPL</name>
<dbReference type="AlphaFoldDB" id="A0A090EUA3"/>
<proteinExistence type="predicted"/>
<reference evidence="1 2" key="1">
    <citation type="submission" date="2014-08" db="EMBL/GenBank/DDBJ databases">
        <authorList>
            <person name="Moulin Lionel"/>
        </authorList>
    </citation>
    <scope>NUCLEOTIDE SEQUENCE [LARGE SCALE GENOMIC DNA]</scope>
</reference>